<comment type="similarity">
    <text evidence="1">Belongs to the peptidase M16 family.</text>
</comment>
<gene>
    <name evidence="5" type="ORF">HMPREF9418_2251</name>
    <name evidence="6" type="ORF">MON40_13280</name>
</gene>
<accession>A0AA36XK13</accession>
<dbReference type="PANTHER" id="PTHR11851:SF49">
    <property type="entry name" value="MITOCHONDRIAL-PROCESSING PEPTIDASE SUBUNIT ALPHA"/>
    <property type="match status" value="1"/>
</dbReference>
<evidence type="ECO:0000259" key="4">
    <source>
        <dbReference type="Pfam" id="PF05193"/>
    </source>
</evidence>
<dbReference type="InterPro" id="IPR007863">
    <property type="entry name" value="Peptidase_M16_C"/>
</dbReference>
<dbReference type="EMBL" id="AFQE01000111">
    <property type="protein sequence ID" value="EGQ75839.1"/>
    <property type="molecule type" value="Genomic_DNA"/>
</dbReference>
<evidence type="ECO:0000313" key="8">
    <source>
        <dbReference type="Proteomes" id="UP000829455"/>
    </source>
</evidence>
<dbReference type="InterPro" id="IPR011765">
    <property type="entry name" value="Pept_M16_N"/>
</dbReference>
<keyword evidence="8" id="KW-1185">Reference proteome</keyword>
<reference evidence="6 8" key="2">
    <citation type="submission" date="2022-03" db="EMBL/GenBank/DDBJ databases">
        <title>Genome sequencing of Neisseria macacae.</title>
        <authorList>
            <person name="Baek M.-G."/>
        </authorList>
    </citation>
    <scope>NUCLEOTIDE SEQUENCE [LARGE SCALE GENOMIC DNA]</scope>
    <source>
        <strain evidence="6 8">ATCC 33926</strain>
    </source>
</reference>
<keyword evidence="2" id="KW-0732">Signal</keyword>
<dbReference type="EMBL" id="CP094241">
    <property type="protein sequence ID" value="UNV84948.1"/>
    <property type="molecule type" value="Genomic_DNA"/>
</dbReference>
<dbReference type="GO" id="GO:0016787">
    <property type="term" value="F:hydrolase activity"/>
    <property type="evidence" value="ECO:0007669"/>
    <property type="project" value="UniProtKB-KW"/>
</dbReference>
<dbReference type="Pfam" id="PF05193">
    <property type="entry name" value="Peptidase_M16_C"/>
    <property type="match status" value="1"/>
</dbReference>
<reference evidence="5 7" key="1">
    <citation type="submission" date="2011-05" db="EMBL/GenBank/DDBJ databases">
        <authorList>
            <person name="Muzny D."/>
            <person name="Qin X."/>
            <person name="Deng J."/>
            <person name="Jiang H."/>
            <person name="Liu Y."/>
            <person name="Qu J."/>
            <person name="Song X.-Z."/>
            <person name="Zhang L."/>
            <person name="Thornton R."/>
            <person name="Coyle M."/>
            <person name="Francisco L."/>
            <person name="Jackson L."/>
            <person name="Javaid M."/>
            <person name="Korchina V."/>
            <person name="Kovar C."/>
            <person name="Mata R."/>
            <person name="Mathew T."/>
            <person name="Ngo R."/>
            <person name="Nguyen L."/>
            <person name="Nguyen N."/>
            <person name="Okwuonu G."/>
            <person name="Ongeri F."/>
            <person name="Pham C."/>
            <person name="Simmons D."/>
            <person name="Wilczek-Boney K."/>
            <person name="Hale W."/>
            <person name="Jakkamsetti A."/>
            <person name="Pham P."/>
            <person name="Ruth R."/>
            <person name="San Lucas F."/>
            <person name="Warren J."/>
            <person name="Zhang J."/>
            <person name="Zhao Z."/>
            <person name="Zhou C."/>
            <person name="Zhu D."/>
            <person name="Lee S."/>
            <person name="Bess C."/>
            <person name="Blankenburg K."/>
            <person name="Forbes L."/>
            <person name="Fu Q."/>
            <person name="Gubbala S."/>
            <person name="Hirani K."/>
            <person name="Jayaseelan J.C."/>
            <person name="Lara F."/>
            <person name="Munidasa M."/>
            <person name="Palculict T."/>
            <person name="Patil S."/>
            <person name="Pu L.-L."/>
            <person name="Saada N."/>
            <person name="Tang L."/>
            <person name="Weissenberger G."/>
            <person name="Zhu Y."/>
            <person name="Hemphill L."/>
            <person name="Shang Y."/>
            <person name="Youmans B."/>
            <person name="Ayvaz T."/>
            <person name="Ross M."/>
            <person name="Santibanez J."/>
            <person name="Aqrawi P."/>
            <person name="Gross S."/>
            <person name="Joshi V."/>
            <person name="Fowler G."/>
            <person name="Nazareth L."/>
            <person name="Reid J."/>
            <person name="Worley K."/>
            <person name="Petrosino J."/>
            <person name="Highlander S."/>
            <person name="Gibbs R."/>
        </authorList>
    </citation>
    <scope>NUCLEOTIDE SEQUENCE [LARGE SCALE GENOMIC DNA]</scope>
    <source>
        <strain evidence="5 7">ATCC 33926</strain>
    </source>
</reference>
<dbReference type="Gene3D" id="3.30.830.10">
    <property type="entry name" value="Metalloenzyme, LuxS/M16 peptidase-like"/>
    <property type="match status" value="2"/>
</dbReference>
<dbReference type="InterPro" id="IPR011249">
    <property type="entry name" value="Metalloenz_LuxS/M16"/>
</dbReference>
<evidence type="ECO:0000259" key="3">
    <source>
        <dbReference type="Pfam" id="PF00675"/>
    </source>
</evidence>
<feature type="domain" description="Peptidase M16 C-terminal" evidence="4">
    <location>
        <begin position="188"/>
        <end position="370"/>
    </location>
</feature>
<dbReference type="RefSeq" id="WP_003779466.1">
    <property type="nucleotide sequence ID" value="NZ_CP094241.1"/>
</dbReference>
<dbReference type="Proteomes" id="UP000829455">
    <property type="component" value="Chromosome"/>
</dbReference>
<name>A0AA36XK13_9NEIS</name>
<dbReference type="GO" id="GO:0046872">
    <property type="term" value="F:metal ion binding"/>
    <property type="evidence" value="ECO:0007669"/>
    <property type="project" value="InterPro"/>
</dbReference>
<evidence type="ECO:0000256" key="1">
    <source>
        <dbReference type="ARBA" id="ARBA00007261"/>
    </source>
</evidence>
<proteinExistence type="inferred from homology"/>
<dbReference type="AlphaFoldDB" id="A0AA36XK13"/>
<sequence length="455" mass="51000">MNSLRHLALIFALSAPVLTLAQTVSQTLPNGLKIIVKEDRRAPVAVSQLWYKVGSVDEKQGKSGLSHALEHMMFKGTQAVPSGEFNRRVAALGGENNAYTNRSETVYYENIAAANLPEVLKLEADRMHNLNFSDEEFQNEMNVIREERRQRTEDTADGKLWEQVYLNSFTLPSMKAAVIGYMDDLHTLKADDLRDWYRQYYAPNNAVLVIVGDVDAKKTLKTAAELFGNIPAKQQPDRNMLANEPFKREPVNFQTTSVVTRQPLVSLNYRVPGLESLDDRLPYALDVLSEILSGNSSSRLDKNLIRGKQMALSTGASYDLISREMPLFSIFAMPADNVEVDAVIAELRRELKDIAENGVSTEELNRIKAQSEASEIYERDSMEAQASIIGRLEARGFEYSDEAEIRRRLKAVSVEDVQAAAQLLTDDRLATVVVMPDPKILYHPIVQAANKPQPK</sequence>
<organism evidence="5 7">
    <name type="scientific">Neisseria macacae ATCC 33926</name>
    <dbReference type="NCBI Taxonomy" id="997348"/>
    <lineage>
        <taxon>Bacteria</taxon>
        <taxon>Pseudomonadati</taxon>
        <taxon>Pseudomonadota</taxon>
        <taxon>Betaproteobacteria</taxon>
        <taxon>Neisseriales</taxon>
        <taxon>Neisseriaceae</taxon>
        <taxon>Neisseria</taxon>
    </lineage>
</organism>
<dbReference type="Proteomes" id="UP000004982">
    <property type="component" value="Unassembled WGS sequence"/>
</dbReference>
<protein>
    <submittedName>
        <fullName evidence="6">Insulinase family protein</fullName>
    </submittedName>
    <submittedName>
        <fullName evidence="5">M16 family peptidase</fullName>
        <ecNumber evidence="5">3.4.24.-</ecNumber>
    </submittedName>
</protein>
<feature type="domain" description="Peptidase M16 N-terminal" evidence="3">
    <location>
        <begin position="34"/>
        <end position="153"/>
    </location>
</feature>
<keyword evidence="5" id="KW-0378">Hydrolase</keyword>
<feature type="signal peptide" evidence="2">
    <location>
        <begin position="1"/>
        <end position="21"/>
    </location>
</feature>
<dbReference type="InterPro" id="IPR050361">
    <property type="entry name" value="MPP/UQCRC_Complex"/>
</dbReference>
<dbReference type="PANTHER" id="PTHR11851">
    <property type="entry name" value="METALLOPROTEASE"/>
    <property type="match status" value="1"/>
</dbReference>
<feature type="chain" id="PRO_5041260750" evidence="2">
    <location>
        <begin position="22"/>
        <end position="455"/>
    </location>
</feature>
<evidence type="ECO:0000313" key="6">
    <source>
        <dbReference type="EMBL" id="UNV84948.1"/>
    </source>
</evidence>
<evidence type="ECO:0000313" key="5">
    <source>
        <dbReference type="EMBL" id="EGQ75839.1"/>
    </source>
</evidence>
<dbReference type="Pfam" id="PF00675">
    <property type="entry name" value="Peptidase_M16"/>
    <property type="match status" value="1"/>
</dbReference>
<evidence type="ECO:0000313" key="7">
    <source>
        <dbReference type="Proteomes" id="UP000004982"/>
    </source>
</evidence>
<dbReference type="SUPFAM" id="SSF63411">
    <property type="entry name" value="LuxS/MPP-like metallohydrolase"/>
    <property type="match status" value="2"/>
</dbReference>
<evidence type="ECO:0000256" key="2">
    <source>
        <dbReference type="SAM" id="SignalP"/>
    </source>
</evidence>
<dbReference type="EC" id="3.4.24.-" evidence="5"/>